<dbReference type="RefSeq" id="WP_268612939.1">
    <property type="nucleotide sequence ID" value="NZ_CP113797.1"/>
</dbReference>
<dbReference type="GO" id="GO:0016758">
    <property type="term" value="F:hexosyltransferase activity"/>
    <property type="evidence" value="ECO:0007669"/>
    <property type="project" value="TreeGrafter"/>
</dbReference>
<feature type="domain" description="Glycosyltransferase subfamily 4-like N-terminal" evidence="2">
    <location>
        <begin position="16"/>
        <end position="162"/>
    </location>
</feature>
<dbReference type="EMBL" id="CP113797">
    <property type="protein sequence ID" value="WAL62599.1"/>
    <property type="molecule type" value="Genomic_DNA"/>
</dbReference>
<dbReference type="PANTHER" id="PTHR45947:SF3">
    <property type="entry name" value="SULFOQUINOVOSYL TRANSFERASE SQD2"/>
    <property type="match status" value="1"/>
</dbReference>
<evidence type="ECO:0000259" key="2">
    <source>
        <dbReference type="Pfam" id="PF13579"/>
    </source>
</evidence>
<evidence type="ECO:0000313" key="4">
    <source>
        <dbReference type="Proteomes" id="UP001163152"/>
    </source>
</evidence>
<evidence type="ECO:0000259" key="1">
    <source>
        <dbReference type="Pfam" id="PF00534"/>
    </source>
</evidence>
<dbReference type="InterPro" id="IPR001296">
    <property type="entry name" value="Glyco_trans_1"/>
</dbReference>
<feature type="domain" description="Glycosyl transferase family 1" evidence="1">
    <location>
        <begin position="196"/>
        <end position="350"/>
    </location>
</feature>
<accession>A0A9E9C9E7</accession>
<sequence length="400" mass="44178">MKIAVIGAKGLPPTQGGIEHYCAEIYPRMIAQGHSVDLFARSSCISLSPFDYYDFEGIRVISLPCPGKKGLDAMSSSVLGALFSLGAGYDIIHFHALGPALFTWLSRISCSAKIVVTCHGLDWKRDKWGKLSSRLIRWGEQAAVNFADELIVVSEELRSYFQKTYDRQTLYIPTAPARYAASDPTFAFGSSLQLQPRRYILFLGRLVPEKCPNLLLKAFQSLRLEDWKLVFVGGNSDTPAFKAKLIHSAGNDPNVLFTGELRGSQLAEIVRGAGLFVLPSKLEGLPLAMLEAMVEGIPVLASDILPHRQLLKDDRGLLFQVGQVDSCAASLNWAIQHPQEMKLMAERARQYVRLNYTWEQITAANLDVYKSLASLPRHIPVGEMIPAFSGVTTDSIGHEP</sequence>
<dbReference type="Proteomes" id="UP001163152">
    <property type="component" value="Chromosome"/>
</dbReference>
<name>A0A9E9C9E7_9CYAN</name>
<dbReference type="AlphaFoldDB" id="A0A9E9C9E7"/>
<gene>
    <name evidence="3" type="ORF">OXH18_11585</name>
</gene>
<dbReference type="SUPFAM" id="SSF53756">
    <property type="entry name" value="UDP-Glycosyltransferase/glycogen phosphorylase"/>
    <property type="match status" value="1"/>
</dbReference>
<dbReference type="Pfam" id="PF00534">
    <property type="entry name" value="Glycos_transf_1"/>
    <property type="match status" value="1"/>
</dbReference>
<dbReference type="InterPro" id="IPR028098">
    <property type="entry name" value="Glyco_trans_4-like_N"/>
</dbReference>
<keyword evidence="4" id="KW-1185">Reference proteome</keyword>
<organism evidence="3 4">
    <name type="scientific">Thermocoleostomius sinensis A174</name>
    <dbReference type="NCBI Taxonomy" id="2016057"/>
    <lineage>
        <taxon>Bacteria</taxon>
        <taxon>Bacillati</taxon>
        <taxon>Cyanobacteriota</taxon>
        <taxon>Cyanophyceae</taxon>
        <taxon>Oculatellales</taxon>
        <taxon>Oculatellaceae</taxon>
        <taxon>Thermocoleostomius</taxon>
    </lineage>
</organism>
<protein>
    <submittedName>
        <fullName evidence="3">Glycosyltransferase family 4 protein</fullName>
    </submittedName>
</protein>
<dbReference type="PANTHER" id="PTHR45947">
    <property type="entry name" value="SULFOQUINOVOSYL TRANSFERASE SQD2"/>
    <property type="match status" value="1"/>
</dbReference>
<dbReference type="KEGG" id="tsin:OXH18_11585"/>
<reference evidence="3" key="1">
    <citation type="submission" date="2022-12" db="EMBL/GenBank/DDBJ databases">
        <title>Polyphasic identification of a Novel Hot-Spring Cyanobacterium Ocullathermofonsia sinensis gen nov. sp. nov. and Genomic Insights on its Adaptations to the Thermal Habitat.</title>
        <authorList>
            <person name="Daroch M."/>
            <person name="Tang J."/>
            <person name="Jiang Y."/>
        </authorList>
    </citation>
    <scope>NUCLEOTIDE SEQUENCE</scope>
    <source>
        <strain evidence="3">PKUAC-SCTA174</strain>
    </source>
</reference>
<evidence type="ECO:0000313" key="3">
    <source>
        <dbReference type="EMBL" id="WAL62599.1"/>
    </source>
</evidence>
<dbReference type="InterPro" id="IPR050194">
    <property type="entry name" value="Glycosyltransferase_grp1"/>
</dbReference>
<dbReference type="Gene3D" id="3.40.50.2000">
    <property type="entry name" value="Glycogen Phosphorylase B"/>
    <property type="match status" value="2"/>
</dbReference>
<dbReference type="Pfam" id="PF13579">
    <property type="entry name" value="Glyco_trans_4_4"/>
    <property type="match status" value="1"/>
</dbReference>
<dbReference type="CDD" id="cd03801">
    <property type="entry name" value="GT4_PimA-like"/>
    <property type="match status" value="1"/>
</dbReference>
<proteinExistence type="predicted"/>